<dbReference type="EMBL" id="CADEPI010000107">
    <property type="protein sequence ID" value="CAB3375043.1"/>
    <property type="molecule type" value="Genomic_DNA"/>
</dbReference>
<sequence>MDPALKKLLEAVSIKGQSEENLDQCYDLVASKEIPFEDFLPFLRALAARVQSSKTFDVLSKLLNRGFYGFLTGMNLEEFSNLYPLEEGFLLNVLRLFTDRKYAISIHALNIYVTEGMAECTSPRCEEMEETSQLENLQLNPLHLDLVAFNADKFPNVVSLTLDWRKILYGTQLSNLKWSSSLKQFPKLNDLKNFGLNSRVYLTYILDILGPNLRILHFEYGLKIDFKDIHQHCPNLEKLEIVGNSVDDSNSIEYFDSLHDLRIKFSSDSSKELNLTNLLAAPNIKTVKLSGFQVNKHEMKKTIVMIKNEQILTQVETLTLTLDGRMPAKTKRAIQSEYNRFFIAVQNGQQRDFSFKLDFTEDIQRC</sequence>
<protein>
    <submittedName>
        <fullName evidence="1">Uncharacterized protein</fullName>
    </submittedName>
</protein>
<dbReference type="Proteomes" id="UP000494165">
    <property type="component" value="Unassembled WGS sequence"/>
</dbReference>
<comment type="caution">
    <text evidence="1">The sequence shown here is derived from an EMBL/GenBank/DDBJ whole genome shotgun (WGS) entry which is preliminary data.</text>
</comment>
<proteinExistence type="predicted"/>
<dbReference type="SUPFAM" id="SSF52047">
    <property type="entry name" value="RNI-like"/>
    <property type="match status" value="1"/>
</dbReference>
<gene>
    <name evidence="1" type="ORF">CLODIP_2_CD13015</name>
</gene>
<evidence type="ECO:0000313" key="1">
    <source>
        <dbReference type="EMBL" id="CAB3375043.1"/>
    </source>
</evidence>
<name>A0A8S1CYT5_9INSE</name>
<evidence type="ECO:0000313" key="2">
    <source>
        <dbReference type="Proteomes" id="UP000494165"/>
    </source>
</evidence>
<accession>A0A8S1CYT5</accession>
<reference evidence="1 2" key="1">
    <citation type="submission" date="2020-04" db="EMBL/GenBank/DDBJ databases">
        <authorList>
            <person name="Alioto T."/>
            <person name="Alioto T."/>
            <person name="Gomez Garrido J."/>
        </authorList>
    </citation>
    <scope>NUCLEOTIDE SEQUENCE [LARGE SCALE GENOMIC DNA]</scope>
</reference>
<dbReference type="InterPro" id="IPR032675">
    <property type="entry name" value="LRR_dom_sf"/>
</dbReference>
<organism evidence="1 2">
    <name type="scientific">Cloeon dipterum</name>
    <dbReference type="NCBI Taxonomy" id="197152"/>
    <lineage>
        <taxon>Eukaryota</taxon>
        <taxon>Metazoa</taxon>
        <taxon>Ecdysozoa</taxon>
        <taxon>Arthropoda</taxon>
        <taxon>Hexapoda</taxon>
        <taxon>Insecta</taxon>
        <taxon>Pterygota</taxon>
        <taxon>Palaeoptera</taxon>
        <taxon>Ephemeroptera</taxon>
        <taxon>Pisciforma</taxon>
        <taxon>Baetidae</taxon>
        <taxon>Cloeon</taxon>
    </lineage>
</organism>
<dbReference type="AlphaFoldDB" id="A0A8S1CYT5"/>
<keyword evidence="2" id="KW-1185">Reference proteome</keyword>
<dbReference type="Gene3D" id="3.80.10.10">
    <property type="entry name" value="Ribonuclease Inhibitor"/>
    <property type="match status" value="1"/>
</dbReference>